<dbReference type="AlphaFoldDB" id="A0A9W7CN31"/>
<dbReference type="GO" id="GO:0005576">
    <property type="term" value="C:extracellular region"/>
    <property type="evidence" value="ECO:0007669"/>
    <property type="project" value="UniProtKB-SubCell"/>
</dbReference>
<dbReference type="PANTHER" id="PTHR33657">
    <property type="entry name" value="DOMAIN PROTEIN, PUTATIVE (AFU_ORTHOLOGUE AFUA_5G00600)-RELATED"/>
    <property type="match status" value="1"/>
</dbReference>
<evidence type="ECO:0000256" key="3">
    <source>
        <dbReference type="ARBA" id="ARBA00022525"/>
    </source>
</evidence>
<keyword evidence="6" id="KW-1185">Reference proteome</keyword>
<dbReference type="Proteomes" id="UP001165083">
    <property type="component" value="Unassembled WGS sequence"/>
</dbReference>
<dbReference type="InterPro" id="IPR008701">
    <property type="entry name" value="NPP1"/>
</dbReference>
<evidence type="ECO:0000313" key="5">
    <source>
        <dbReference type="EMBL" id="GMF32567.1"/>
    </source>
</evidence>
<accession>A0A9W7CN31</accession>
<reference evidence="5" key="1">
    <citation type="submission" date="2023-04" db="EMBL/GenBank/DDBJ databases">
        <title>Phytophthora lilii NBRC 32176.</title>
        <authorList>
            <person name="Ichikawa N."/>
            <person name="Sato H."/>
            <person name="Tonouchi N."/>
        </authorList>
    </citation>
    <scope>NUCLEOTIDE SEQUENCE</scope>
    <source>
        <strain evidence="5">NBRC 32176</strain>
    </source>
</reference>
<gene>
    <name evidence="5" type="ORF">Plil01_001392400</name>
</gene>
<comment type="subcellular location">
    <subcellularLocation>
        <location evidence="1">Secreted</location>
    </subcellularLocation>
</comment>
<comment type="similarity">
    <text evidence="2">Belongs to the Necrosis inducing protein (NPP1) family.</text>
</comment>
<dbReference type="PIRSF" id="PIRSF029958">
    <property type="entry name" value="Necrosis-inducing_protein"/>
    <property type="match status" value="1"/>
</dbReference>
<comment type="caution">
    <text evidence="5">The sequence shown here is derived from an EMBL/GenBank/DDBJ whole genome shotgun (WGS) entry which is preliminary data.</text>
</comment>
<proteinExistence type="inferred from homology"/>
<dbReference type="Pfam" id="PF05630">
    <property type="entry name" value="NPP1"/>
    <property type="match status" value="2"/>
</dbReference>
<keyword evidence="3" id="KW-0964">Secreted</keyword>
<dbReference type="OrthoDB" id="147163at2759"/>
<dbReference type="PANTHER" id="PTHR33657:SF8">
    <property type="entry name" value="DOMAIN PROTEIN, PUTATIVE (AFU_ORTHOLOGUE AFUA_5G00600)-RELATED"/>
    <property type="match status" value="1"/>
</dbReference>
<evidence type="ECO:0000313" key="6">
    <source>
        <dbReference type="Proteomes" id="UP001165083"/>
    </source>
</evidence>
<sequence>MLSPSTTTKVKPFAQPDPVTISEKSAVKFKPQLNILSGCVPFPAVNAAGETSGGLKGSGGTDDCKLAPLGSQIYGRATWHNDIWAITYACTGNPKSYVSTSNTDYDKIAPASFANASNLVLQRYSVGLSSDALRFIMEKTRGDAQDLIMWEQLTDAARTALSDQENFGRADVPISDANFPKWLENAWPF</sequence>
<evidence type="ECO:0000256" key="4">
    <source>
        <dbReference type="ARBA" id="ARBA00023026"/>
    </source>
</evidence>
<dbReference type="EMBL" id="BSXW01000997">
    <property type="protein sequence ID" value="GMF32567.1"/>
    <property type="molecule type" value="Genomic_DNA"/>
</dbReference>
<evidence type="ECO:0000256" key="2">
    <source>
        <dbReference type="ARBA" id="ARBA00009520"/>
    </source>
</evidence>
<organism evidence="5 6">
    <name type="scientific">Phytophthora lilii</name>
    <dbReference type="NCBI Taxonomy" id="2077276"/>
    <lineage>
        <taxon>Eukaryota</taxon>
        <taxon>Sar</taxon>
        <taxon>Stramenopiles</taxon>
        <taxon>Oomycota</taxon>
        <taxon>Peronosporomycetes</taxon>
        <taxon>Peronosporales</taxon>
        <taxon>Peronosporaceae</taxon>
        <taxon>Phytophthora</taxon>
    </lineage>
</organism>
<protein>
    <submittedName>
        <fullName evidence="5">Unnamed protein product</fullName>
    </submittedName>
</protein>
<keyword evidence="4" id="KW-0843">Virulence</keyword>
<evidence type="ECO:0000256" key="1">
    <source>
        <dbReference type="ARBA" id="ARBA00004613"/>
    </source>
</evidence>
<name>A0A9W7CN31_9STRA</name>